<organism evidence="1 2">
    <name type="scientific">Catharanthus roseus</name>
    <name type="common">Madagascar periwinkle</name>
    <name type="synonym">Vinca rosea</name>
    <dbReference type="NCBI Taxonomy" id="4058"/>
    <lineage>
        <taxon>Eukaryota</taxon>
        <taxon>Viridiplantae</taxon>
        <taxon>Streptophyta</taxon>
        <taxon>Embryophyta</taxon>
        <taxon>Tracheophyta</taxon>
        <taxon>Spermatophyta</taxon>
        <taxon>Magnoliopsida</taxon>
        <taxon>eudicotyledons</taxon>
        <taxon>Gunneridae</taxon>
        <taxon>Pentapetalae</taxon>
        <taxon>asterids</taxon>
        <taxon>lamiids</taxon>
        <taxon>Gentianales</taxon>
        <taxon>Apocynaceae</taxon>
        <taxon>Rauvolfioideae</taxon>
        <taxon>Vinceae</taxon>
        <taxon>Catharanthinae</taxon>
        <taxon>Catharanthus</taxon>
    </lineage>
</organism>
<proteinExistence type="predicted"/>
<dbReference type="EMBL" id="CM044706">
    <property type="protein sequence ID" value="KAI5658304.1"/>
    <property type="molecule type" value="Genomic_DNA"/>
</dbReference>
<keyword evidence="2" id="KW-1185">Reference proteome</keyword>
<gene>
    <name evidence="1" type="ORF">M9H77_27097</name>
</gene>
<protein>
    <submittedName>
        <fullName evidence="1">Uncharacterized protein</fullName>
    </submittedName>
</protein>
<name>A0ACC0ADP4_CATRO</name>
<dbReference type="Proteomes" id="UP001060085">
    <property type="component" value="Linkage Group LG06"/>
</dbReference>
<reference evidence="2" key="1">
    <citation type="journal article" date="2023" name="Nat. Plants">
        <title>Single-cell RNA sequencing provides a high-resolution roadmap for understanding the multicellular compartmentation of specialized metabolism.</title>
        <authorList>
            <person name="Sun S."/>
            <person name="Shen X."/>
            <person name="Li Y."/>
            <person name="Li Y."/>
            <person name="Wang S."/>
            <person name="Li R."/>
            <person name="Zhang H."/>
            <person name="Shen G."/>
            <person name="Guo B."/>
            <person name="Wei J."/>
            <person name="Xu J."/>
            <person name="St-Pierre B."/>
            <person name="Chen S."/>
            <person name="Sun C."/>
        </authorList>
    </citation>
    <scope>NUCLEOTIDE SEQUENCE [LARGE SCALE GENOMIC DNA]</scope>
</reference>
<evidence type="ECO:0000313" key="2">
    <source>
        <dbReference type="Proteomes" id="UP001060085"/>
    </source>
</evidence>
<evidence type="ECO:0000313" key="1">
    <source>
        <dbReference type="EMBL" id="KAI5658304.1"/>
    </source>
</evidence>
<accession>A0ACC0ADP4</accession>
<comment type="caution">
    <text evidence="1">The sequence shown here is derived from an EMBL/GenBank/DDBJ whole genome shotgun (WGS) entry which is preliminary data.</text>
</comment>
<sequence>MLSKESGRQHRGTFCRGVVGRGPASTPAALVGENGRGICTIIVVRPIAQQKGQWVDTRYDEFWAKYQELKANAERLHIDTSLPIPTDEQLMFEDAGGNNKGHAYGSSRTPSVPLISATAAHDACIKSEKRL</sequence>